<evidence type="ECO:0000256" key="2">
    <source>
        <dbReference type="ARBA" id="ARBA00022803"/>
    </source>
</evidence>
<dbReference type="PROSITE" id="PS50005">
    <property type="entry name" value="TPR"/>
    <property type="match status" value="6"/>
</dbReference>
<feature type="transmembrane region" description="Helical" evidence="3">
    <location>
        <begin position="282"/>
        <end position="299"/>
    </location>
</feature>
<organism evidence="4">
    <name type="scientific">marine metagenome</name>
    <dbReference type="NCBI Taxonomy" id="408172"/>
    <lineage>
        <taxon>unclassified sequences</taxon>
        <taxon>metagenomes</taxon>
        <taxon>ecological metagenomes</taxon>
    </lineage>
</organism>
<dbReference type="SUPFAM" id="SSF48452">
    <property type="entry name" value="TPR-like"/>
    <property type="match status" value="1"/>
</dbReference>
<dbReference type="Pfam" id="PF00515">
    <property type="entry name" value="TPR_1"/>
    <property type="match status" value="1"/>
</dbReference>
<keyword evidence="3" id="KW-0472">Membrane</keyword>
<feature type="non-terminal residue" evidence="4">
    <location>
        <position position="1"/>
    </location>
</feature>
<dbReference type="InterPro" id="IPR011990">
    <property type="entry name" value="TPR-like_helical_dom_sf"/>
</dbReference>
<dbReference type="Pfam" id="PF14559">
    <property type="entry name" value="TPR_19"/>
    <property type="match status" value="1"/>
</dbReference>
<feature type="transmembrane region" description="Helical" evidence="3">
    <location>
        <begin position="311"/>
        <end position="332"/>
    </location>
</feature>
<reference evidence="4" key="1">
    <citation type="submission" date="2018-05" db="EMBL/GenBank/DDBJ databases">
        <authorList>
            <person name="Lanie J.A."/>
            <person name="Ng W.-L."/>
            <person name="Kazmierczak K.M."/>
            <person name="Andrzejewski T.M."/>
            <person name="Davidsen T.M."/>
            <person name="Wayne K.J."/>
            <person name="Tettelin H."/>
            <person name="Glass J.I."/>
            <person name="Rusch D."/>
            <person name="Podicherti R."/>
            <person name="Tsui H.-C.T."/>
            <person name="Winkler M.E."/>
        </authorList>
    </citation>
    <scope>NUCLEOTIDE SEQUENCE</scope>
</reference>
<protein>
    <submittedName>
        <fullName evidence="4">Uncharacterized protein</fullName>
    </submittedName>
</protein>
<feature type="transmembrane region" description="Helical" evidence="3">
    <location>
        <begin position="62"/>
        <end position="83"/>
    </location>
</feature>
<keyword evidence="3" id="KW-1133">Transmembrane helix</keyword>
<name>A0A382AH76_9ZZZZ</name>
<dbReference type="InterPro" id="IPR052346">
    <property type="entry name" value="O-mannosyl-transferase_TMTC"/>
</dbReference>
<dbReference type="PANTHER" id="PTHR44227">
    <property type="match status" value="1"/>
</dbReference>
<dbReference type="Gene3D" id="1.25.40.10">
    <property type="entry name" value="Tetratricopeptide repeat domain"/>
    <property type="match status" value="1"/>
</dbReference>
<proteinExistence type="predicted"/>
<feature type="transmembrane region" description="Helical" evidence="3">
    <location>
        <begin position="161"/>
        <end position="194"/>
    </location>
</feature>
<dbReference type="InterPro" id="IPR019734">
    <property type="entry name" value="TPR_rpt"/>
</dbReference>
<feature type="transmembrane region" description="Helical" evidence="3">
    <location>
        <begin position="344"/>
        <end position="361"/>
    </location>
</feature>
<dbReference type="SMART" id="SM00028">
    <property type="entry name" value="TPR"/>
    <property type="match status" value="7"/>
</dbReference>
<sequence length="679" mass="77282">VGLAYGNTLQHSFHFDDIPSILEKPWVRGLDRIPDFIFSYSQRPLVILSFNINYAISGFNEWSYHVFNIAFHLLVVLLVYQLGKLIVSHMSQGVVSFQNNSNQLPFLAAIIFAIHPLNTQAVTYISSRSSIMATIFYLAAIILFFKGLYKPKEKDIKTNHFYVGTAVILFGIGFLCKLIIISLPAILFLYHYYFISEKNIKTWVKGQWKLILGTGGILILVISYKTISGDGLLRASVVDVTTWDYFRTQIGVIPFEYFRKLIFPFNLTIDSGFKLIQHWRSPIAIGGIIFLGIFLTLWLKLSEVKKQSKKYCLEAFGLIWILITLSPTSSFVPLLDVSVEHRTYLPLIGFSLILASILIRFKIFIQQSTGVDASHVYRSKKILMAPMVFIFLILVFFLVGTIDRNKVWKDEVSLWADAKHKAPLLIRPYNNLGEAYDKLGEYDLAIAEFEAALQLNPNYFFALSNLGNVYGKKKEYAQTIIYTKQALKQNPGYAPGHYNLAKALHMTGNPEKAMSSYRSAVKYNPYFEEAFFNLGFLALEQKKFMESVSNFKNFLKMQPRHSKAHFGLGTAYAMMGKHGEAKQYYENAVAYDPEFLSPYINLANLHMASGNAIEAKNLLKIVLFKKPNLASVHKNLGLIFLQEKDINNATKHLKEYLRLMPMAPDAMAIKSFLQSNNQG</sequence>
<gene>
    <name evidence="4" type="ORF">METZ01_LOCUS153187</name>
</gene>
<dbReference type="Pfam" id="PF13431">
    <property type="entry name" value="TPR_17"/>
    <property type="match status" value="1"/>
</dbReference>
<keyword evidence="2" id="KW-0802">TPR repeat</keyword>
<feature type="transmembrane region" description="Helical" evidence="3">
    <location>
        <begin position="131"/>
        <end position="149"/>
    </location>
</feature>
<feature type="transmembrane region" description="Helical" evidence="3">
    <location>
        <begin position="104"/>
        <end position="125"/>
    </location>
</feature>
<dbReference type="AlphaFoldDB" id="A0A382AH76"/>
<evidence type="ECO:0000313" key="4">
    <source>
        <dbReference type="EMBL" id="SVB00333.1"/>
    </source>
</evidence>
<accession>A0A382AH76</accession>
<dbReference type="EMBL" id="UINC01025197">
    <property type="protein sequence ID" value="SVB00333.1"/>
    <property type="molecule type" value="Genomic_DNA"/>
</dbReference>
<evidence type="ECO:0000256" key="1">
    <source>
        <dbReference type="ARBA" id="ARBA00022737"/>
    </source>
</evidence>
<keyword evidence="3" id="KW-0812">Transmembrane</keyword>
<evidence type="ECO:0000256" key="3">
    <source>
        <dbReference type="SAM" id="Phobius"/>
    </source>
</evidence>
<feature type="transmembrane region" description="Helical" evidence="3">
    <location>
        <begin position="382"/>
        <end position="402"/>
    </location>
</feature>
<dbReference type="PANTHER" id="PTHR44227:SF3">
    <property type="entry name" value="PROTEIN O-MANNOSYL-TRANSFERASE TMTC4"/>
    <property type="match status" value="1"/>
</dbReference>
<keyword evidence="1" id="KW-0677">Repeat</keyword>
<dbReference type="PROSITE" id="PS50293">
    <property type="entry name" value="TPR_REGION"/>
    <property type="match status" value="2"/>
</dbReference>